<feature type="region of interest" description="Disordered" evidence="1">
    <location>
        <begin position="1"/>
        <end position="32"/>
    </location>
</feature>
<proteinExistence type="predicted"/>
<organism evidence="2 3">
    <name type="scientific">Aldrovandia affinis</name>
    <dbReference type="NCBI Taxonomy" id="143900"/>
    <lineage>
        <taxon>Eukaryota</taxon>
        <taxon>Metazoa</taxon>
        <taxon>Chordata</taxon>
        <taxon>Craniata</taxon>
        <taxon>Vertebrata</taxon>
        <taxon>Euteleostomi</taxon>
        <taxon>Actinopterygii</taxon>
        <taxon>Neopterygii</taxon>
        <taxon>Teleostei</taxon>
        <taxon>Notacanthiformes</taxon>
        <taxon>Halosauridae</taxon>
        <taxon>Aldrovandia</taxon>
    </lineage>
</organism>
<dbReference type="Proteomes" id="UP001221898">
    <property type="component" value="Unassembled WGS sequence"/>
</dbReference>
<name>A0AAD7WJI7_9TELE</name>
<evidence type="ECO:0000256" key="1">
    <source>
        <dbReference type="SAM" id="MobiDB-lite"/>
    </source>
</evidence>
<dbReference type="EMBL" id="JAINUG010000084">
    <property type="protein sequence ID" value="KAJ8399267.1"/>
    <property type="molecule type" value="Genomic_DNA"/>
</dbReference>
<evidence type="ECO:0000313" key="2">
    <source>
        <dbReference type="EMBL" id="KAJ8399267.1"/>
    </source>
</evidence>
<reference evidence="2" key="1">
    <citation type="journal article" date="2023" name="Science">
        <title>Genome structures resolve the early diversification of teleost fishes.</title>
        <authorList>
            <person name="Parey E."/>
            <person name="Louis A."/>
            <person name="Montfort J."/>
            <person name="Bouchez O."/>
            <person name="Roques C."/>
            <person name="Iampietro C."/>
            <person name="Lluch J."/>
            <person name="Castinel A."/>
            <person name="Donnadieu C."/>
            <person name="Desvignes T."/>
            <person name="Floi Bucao C."/>
            <person name="Jouanno E."/>
            <person name="Wen M."/>
            <person name="Mejri S."/>
            <person name="Dirks R."/>
            <person name="Jansen H."/>
            <person name="Henkel C."/>
            <person name="Chen W.J."/>
            <person name="Zahm M."/>
            <person name="Cabau C."/>
            <person name="Klopp C."/>
            <person name="Thompson A.W."/>
            <person name="Robinson-Rechavi M."/>
            <person name="Braasch I."/>
            <person name="Lecointre G."/>
            <person name="Bobe J."/>
            <person name="Postlethwait J.H."/>
            <person name="Berthelot C."/>
            <person name="Roest Crollius H."/>
            <person name="Guiguen Y."/>
        </authorList>
    </citation>
    <scope>NUCLEOTIDE SEQUENCE</scope>
    <source>
        <strain evidence="2">NC1722</strain>
    </source>
</reference>
<accession>A0AAD7WJI7</accession>
<gene>
    <name evidence="2" type="ORF">AAFF_G00413050</name>
</gene>
<protein>
    <submittedName>
        <fullName evidence="2">Uncharacterized protein</fullName>
    </submittedName>
</protein>
<keyword evidence="3" id="KW-1185">Reference proteome</keyword>
<sequence>MHAANRRAPRVSLTDGDSCAGQARPRLPSDAAQCPYVEPRSKVKHPPVAPASPDSCKIHDGLMESHAQVRRYKEVQKHREARTRGGEFKSHQQSDLGWHYRSWGLTQR</sequence>
<comment type="caution">
    <text evidence="2">The sequence shown here is derived from an EMBL/GenBank/DDBJ whole genome shotgun (WGS) entry which is preliminary data.</text>
</comment>
<dbReference type="AlphaFoldDB" id="A0AAD7WJI7"/>
<evidence type="ECO:0000313" key="3">
    <source>
        <dbReference type="Proteomes" id="UP001221898"/>
    </source>
</evidence>